<comment type="caution">
    <text evidence="1">The sequence shown here is derived from an EMBL/GenBank/DDBJ whole genome shotgun (WGS) entry which is preliminary data.</text>
</comment>
<accession>A0A4Q5LPM2</accession>
<name>A0A4Q5LPM2_9SPHI</name>
<dbReference type="AlphaFoldDB" id="A0A4Q5LPM2"/>
<dbReference type="Proteomes" id="UP000293331">
    <property type="component" value="Unassembled WGS sequence"/>
</dbReference>
<evidence type="ECO:0000313" key="2">
    <source>
        <dbReference type="Proteomes" id="UP000293331"/>
    </source>
</evidence>
<evidence type="ECO:0000313" key="1">
    <source>
        <dbReference type="EMBL" id="RYU91354.1"/>
    </source>
</evidence>
<dbReference type="Pfam" id="PF21983">
    <property type="entry name" value="NikA-like"/>
    <property type="match status" value="1"/>
</dbReference>
<reference evidence="1 2" key="1">
    <citation type="submission" date="2019-02" db="EMBL/GenBank/DDBJ databases">
        <title>Bacterial novel species Mucilaginibacter sp. 17JY9-4 isolated from soil.</title>
        <authorList>
            <person name="Jung H.-Y."/>
        </authorList>
    </citation>
    <scope>NUCLEOTIDE SEQUENCE [LARGE SCALE GENOMIC DNA]</scope>
    <source>
        <strain evidence="1 2">17JY9-4</strain>
    </source>
</reference>
<keyword evidence="2" id="KW-1185">Reference proteome</keyword>
<dbReference type="InterPro" id="IPR053842">
    <property type="entry name" value="NikA-like"/>
</dbReference>
<protein>
    <submittedName>
        <fullName evidence="1">Plasmid mobilization relaxosome protein MobC</fullName>
    </submittedName>
</protein>
<organism evidence="1 2">
    <name type="scientific">Mucilaginibacter terrigena</name>
    <dbReference type="NCBI Taxonomy" id="2492395"/>
    <lineage>
        <taxon>Bacteria</taxon>
        <taxon>Pseudomonadati</taxon>
        <taxon>Bacteroidota</taxon>
        <taxon>Sphingobacteriia</taxon>
        <taxon>Sphingobacteriales</taxon>
        <taxon>Sphingobacteriaceae</taxon>
        <taxon>Mucilaginibacter</taxon>
    </lineage>
</organism>
<proteinExistence type="predicted"/>
<gene>
    <name evidence="1" type="primary">mobC</name>
    <name evidence="1" type="ORF">EWM62_05280</name>
</gene>
<dbReference type="EMBL" id="SEWG01000002">
    <property type="protein sequence ID" value="RYU91354.1"/>
    <property type="molecule type" value="Genomic_DNA"/>
</dbReference>
<sequence>MFSLRLNGLLLRSKIDFALRLKSKIMGRPTLQEEEKRIIQVNLRLTKDENDTVLNYAEASGMTPANWIRQKAFTGRFPTIKLSPVNASLYRELHKVGVNLNQAVKQLHAGKLSPAYLSILLGLIKTQKDILNCLLK</sequence>
<dbReference type="OrthoDB" id="681025at2"/>